<feature type="compositionally biased region" description="Basic and acidic residues" evidence="7">
    <location>
        <begin position="124"/>
        <end position="151"/>
    </location>
</feature>
<dbReference type="PIRSF" id="PIRSF002191">
    <property type="entry name" value="Ribosomal_L19"/>
    <property type="match status" value="1"/>
</dbReference>
<dbReference type="Gene3D" id="2.30.30.790">
    <property type="match status" value="1"/>
</dbReference>
<evidence type="ECO:0000313" key="9">
    <source>
        <dbReference type="Proteomes" id="UP000217838"/>
    </source>
</evidence>
<name>A0A2A4YHH0_UNCAE</name>
<evidence type="ECO:0000256" key="1">
    <source>
        <dbReference type="ARBA" id="ARBA00005781"/>
    </source>
</evidence>
<dbReference type="Proteomes" id="UP000217838">
    <property type="component" value="Unassembled WGS sequence"/>
</dbReference>
<evidence type="ECO:0000256" key="4">
    <source>
        <dbReference type="ARBA" id="ARBA00035171"/>
    </source>
</evidence>
<evidence type="ECO:0000313" key="8">
    <source>
        <dbReference type="EMBL" id="PCI94278.1"/>
    </source>
</evidence>
<gene>
    <name evidence="5 8" type="primary">rplS</name>
    <name evidence="8" type="ORF">COB11_04050</name>
</gene>
<dbReference type="NCBIfam" id="TIGR01024">
    <property type="entry name" value="rplS_bact"/>
    <property type="match status" value="1"/>
</dbReference>
<comment type="function">
    <text evidence="5 6">This protein is located at the 30S-50S ribosomal subunit interface and may play a role in the structure and function of the aminoacyl-tRNA binding site.</text>
</comment>
<dbReference type="AlphaFoldDB" id="A0A2A4YHH0"/>
<evidence type="ECO:0000256" key="5">
    <source>
        <dbReference type="HAMAP-Rule" id="MF_00402"/>
    </source>
</evidence>
<dbReference type="HAMAP" id="MF_00402">
    <property type="entry name" value="Ribosomal_bL19"/>
    <property type="match status" value="1"/>
</dbReference>
<protein>
    <recommendedName>
        <fullName evidence="4 5">Large ribosomal subunit protein bL19</fullName>
    </recommendedName>
</protein>
<sequence length="151" mass="17148">MRVIEEIEEKQLRKDIPHFRVGDTLKVHVKIIEGSKERIQAITGTVIAIKGKGLSETFSLYRIAYGAAMERVFPIHSPRIAKIEVMKHGKVCRSKLYYLRGTFGKKAKVKEQIMTKKKTTPVAAEKEVKQEPVKEAPKPKNTDTDSKNTET</sequence>
<dbReference type="SUPFAM" id="SSF50104">
    <property type="entry name" value="Translation proteins SH3-like domain"/>
    <property type="match status" value="1"/>
</dbReference>
<evidence type="ECO:0000256" key="7">
    <source>
        <dbReference type="SAM" id="MobiDB-lite"/>
    </source>
</evidence>
<keyword evidence="2 5" id="KW-0689">Ribosomal protein</keyword>
<evidence type="ECO:0000256" key="3">
    <source>
        <dbReference type="ARBA" id="ARBA00023274"/>
    </source>
</evidence>
<evidence type="ECO:0000256" key="6">
    <source>
        <dbReference type="RuleBase" id="RU000559"/>
    </source>
</evidence>
<dbReference type="Pfam" id="PF01245">
    <property type="entry name" value="Ribosomal_L19"/>
    <property type="match status" value="1"/>
</dbReference>
<dbReference type="GO" id="GO:0003735">
    <property type="term" value="F:structural constituent of ribosome"/>
    <property type="evidence" value="ECO:0007669"/>
    <property type="project" value="InterPro"/>
</dbReference>
<evidence type="ECO:0000256" key="2">
    <source>
        <dbReference type="ARBA" id="ARBA00022980"/>
    </source>
</evidence>
<dbReference type="GO" id="GO:0022625">
    <property type="term" value="C:cytosolic large ribosomal subunit"/>
    <property type="evidence" value="ECO:0007669"/>
    <property type="project" value="TreeGrafter"/>
</dbReference>
<comment type="caution">
    <text evidence="8">The sequence shown here is derived from an EMBL/GenBank/DDBJ whole genome shotgun (WGS) entry which is preliminary data.</text>
</comment>
<organism evidence="8 9">
    <name type="scientific">Aerophobetes bacterium</name>
    <dbReference type="NCBI Taxonomy" id="2030807"/>
    <lineage>
        <taxon>Bacteria</taxon>
        <taxon>Candidatus Aerophobota</taxon>
    </lineage>
</organism>
<reference evidence="9" key="1">
    <citation type="submission" date="2017-08" db="EMBL/GenBank/DDBJ databases">
        <title>A dynamic microbial community with high functional redundancy inhabits the cold, oxic subseafloor aquifer.</title>
        <authorList>
            <person name="Tully B.J."/>
            <person name="Wheat C.G."/>
            <person name="Glazer B.T."/>
            <person name="Huber J.A."/>
        </authorList>
    </citation>
    <scope>NUCLEOTIDE SEQUENCE [LARGE SCALE GENOMIC DNA]</scope>
</reference>
<accession>A0A2A4YHH0</accession>
<dbReference type="PANTHER" id="PTHR15680:SF9">
    <property type="entry name" value="LARGE RIBOSOMAL SUBUNIT PROTEIN BL19M"/>
    <property type="match status" value="1"/>
</dbReference>
<dbReference type="PRINTS" id="PR00061">
    <property type="entry name" value="RIBOSOMALL19"/>
</dbReference>
<keyword evidence="3 5" id="KW-0687">Ribonucleoprotein</keyword>
<dbReference type="InterPro" id="IPR038657">
    <property type="entry name" value="Ribosomal_bL19_sf"/>
</dbReference>
<dbReference type="InterPro" id="IPR001857">
    <property type="entry name" value="Ribosomal_bL19"/>
</dbReference>
<dbReference type="InterPro" id="IPR008991">
    <property type="entry name" value="Translation_prot_SH3-like_sf"/>
</dbReference>
<proteinExistence type="inferred from homology"/>
<dbReference type="EMBL" id="NVUU01000042">
    <property type="protein sequence ID" value="PCI94278.1"/>
    <property type="molecule type" value="Genomic_DNA"/>
</dbReference>
<comment type="similarity">
    <text evidence="1 5 6">Belongs to the bacterial ribosomal protein bL19 family.</text>
</comment>
<feature type="region of interest" description="Disordered" evidence="7">
    <location>
        <begin position="113"/>
        <end position="151"/>
    </location>
</feature>
<dbReference type="PANTHER" id="PTHR15680">
    <property type="entry name" value="RIBOSOMAL PROTEIN L19"/>
    <property type="match status" value="1"/>
</dbReference>
<dbReference type="GO" id="GO:0006412">
    <property type="term" value="P:translation"/>
    <property type="evidence" value="ECO:0007669"/>
    <property type="project" value="UniProtKB-UniRule"/>
</dbReference>